<dbReference type="GO" id="GO:0004527">
    <property type="term" value="F:exonuclease activity"/>
    <property type="evidence" value="ECO:0007669"/>
    <property type="project" value="UniProtKB-KW"/>
</dbReference>
<keyword evidence="2" id="KW-1185">Reference proteome</keyword>
<sequence>MRLKSVKLTHFRGYRAPTVIPIDKARTGIVGRNDCGQSASLERSGPFE</sequence>
<organism evidence="1 2">
    <name type="scientific">Pseudomonas paraeruginosa</name>
    <dbReference type="NCBI Taxonomy" id="2994495"/>
    <lineage>
        <taxon>Bacteria</taxon>
        <taxon>Pseudomonadati</taxon>
        <taxon>Pseudomonadota</taxon>
        <taxon>Gammaproteobacteria</taxon>
        <taxon>Pseudomonadales</taxon>
        <taxon>Pseudomonadaceae</taxon>
        <taxon>Pseudomonas</taxon>
    </lineage>
</organism>
<proteinExistence type="predicted"/>
<evidence type="ECO:0000313" key="2">
    <source>
        <dbReference type="Proteomes" id="UP000238390"/>
    </source>
</evidence>
<dbReference type="EMBL" id="CP027169">
    <property type="protein sequence ID" value="AVK06114.1"/>
    <property type="molecule type" value="Genomic_DNA"/>
</dbReference>
<keyword evidence="1" id="KW-0269">Exonuclease</keyword>
<keyword evidence="1" id="KW-0540">Nuclease</keyword>
<keyword evidence="1" id="KW-0378">Hydrolase</keyword>
<dbReference type="RefSeq" id="WP_164707107.1">
    <property type="nucleotide sequence ID" value="NZ_CP027169.1"/>
</dbReference>
<evidence type="ECO:0000313" key="1">
    <source>
        <dbReference type="EMBL" id="AVK06114.1"/>
    </source>
</evidence>
<name>A0A2R3IW05_9PSED</name>
<accession>A0A2R3IW05</accession>
<dbReference type="InterPro" id="IPR027417">
    <property type="entry name" value="P-loop_NTPase"/>
</dbReference>
<gene>
    <name evidence="1" type="ORF">CSB93_1520</name>
</gene>
<dbReference type="Gene3D" id="3.40.50.300">
    <property type="entry name" value="P-loop containing nucleotide triphosphate hydrolases"/>
    <property type="match status" value="1"/>
</dbReference>
<dbReference type="AlphaFoldDB" id="A0A2R3IW05"/>
<reference evidence="1 2" key="1">
    <citation type="submission" date="2018-02" db="EMBL/GenBank/DDBJ databases">
        <title>FDA/CDC Antimicrobial Resistant Isolate Bank Genome Sequencing.</title>
        <authorList>
            <person name="Benahmed F.H."/>
            <person name="Lutgring J.D."/>
            <person name="Yoo B."/>
            <person name="Machado M."/>
            <person name="Brown A."/>
            <person name="McAllister G."/>
            <person name="Perry A."/>
            <person name="Halpin A.L."/>
            <person name="Vavikolanu K."/>
            <person name="Ott S."/>
            <person name="Zhao X."/>
            <person name="Tallon L.J."/>
            <person name="Sadzewicz L."/>
            <person name="Aluvathingal J."/>
            <person name="Nadendla S."/>
            <person name="Voskania-kordi A."/>
            <person name="Simonyan V."/>
            <person name="Patel J."/>
            <person name="Shawar R.M."/>
        </authorList>
    </citation>
    <scope>NUCLEOTIDE SEQUENCE [LARGE SCALE GENOMIC DNA]</scope>
    <source>
        <strain evidence="1 2">AR_0356</strain>
    </source>
</reference>
<dbReference type="Proteomes" id="UP000238390">
    <property type="component" value="Chromosome"/>
</dbReference>
<protein>
    <submittedName>
        <fullName evidence="1">Exonuclease SbcC</fullName>
    </submittedName>
</protein>